<comment type="caution">
    <text evidence="1">The sequence shown here is derived from an EMBL/GenBank/DDBJ whole genome shotgun (WGS) entry which is preliminary data.</text>
</comment>
<evidence type="ECO:0000313" key="1">
    <source>
        <dbReference type="EMBL" id="MFF0499863.1"/>
    </source>
</evidence>
<accession>A0ABW6P9N1</accession>
<dbReference type="Proteomes" id="UP001601442">
    <property type="component" value="Unassembled WGS sequence"/>
</dbReference>
<keyword evidence="2" id="KW-1185">Reference proteome</keyword>
<proteinExistence type="predicted"/>
<dbReference type="RefSeq" id="WP_387398695.1">
    <property type="nucleotide sequence ID" value="NZ_JBIAMT010000005.1"/>
</dbReference>
<gene>
    <name evidence="1" type="ORF">ACFYU5_25920</name>
</gene>
<reference evidence="1 2" key="1">
    <citation type="submission" date="2024-10" db="EMBL/GenBank/DDBJ databases">
        <title>The Natural Products Discovery Center: Release of the First 8490 Sequenced Strains for Exploring Actinobacteria Biosynthetic Diversity.</title>
        <authorList>
            <person name="Kalkreuter E."/>
            <person name="Kautsar S.A."/>
            <person name="Yang D."/>
            <person name="Bader C.D."/>
            <person name="Teijaro C.N."/>
            <person name="Fluegel L."/>
            <person name="Davis C.M."/>
            <person name="Simpson J.R."/>
            <person name="Lauterbach L."/>
            <person name="Steele A.D."/>
            <person name="Gui C."/>
            <person name="Meng S."/>
            <person name="Li G."/>
            <person name="Viehrig K."/>
            <person name="Ye F."/>
            <person name="Su P."/>
            <person name="Kiefer A.F."/>
            <person name="Nichols A."/>
            <person name="Cepeda A.J."/>
            <person name="Yan W."/>
            <person name="Fan B."/>
            <person name="Jiang Y."/>
            <person name="Adhikari A."/>
            <person name="Zheng C.-J."/>
            <person name="Schuster L."/>
            <person name="Cowan T.M."/>
            <person name="Smanski M.J."/>
            <person name="Chevrette M.G."/>
            <person name="De Carvalho L.P.S."/>
            <person name="Shen B."/>
        </authorList>
    </citation>
    <scope>NUCLEOTIDE SEQUENCE [LARGE SCALE GENOMIC DNA]</scope>
    <source>
        <strain evidence="1 2">NPDC004119</strain>
    </source>
</reference>
<evidence type="ECO:0008006" key="3">
    <source>
        <dbReference type="Google" id="ProtNLM"/>
    </source>
</evidence>
<name>A0ABW6P9N1_9NOCA</name>
<protein>
    <recommendedName>
        <fullName evidence="3">10 kDa chaperonin</fullName>
    </recommendedName>
</protein>
<organism evidence="1 2">
    <name type="scientific">Nocardia aobensis</name>
    <dbReference type="NCBI Taxonomy" id="257277"/>
    <lineage>
        <taxon>Bacteria</taxon>
        <taxon>Bacillati</taxon>
        <taxon>Actinomycetota</taxon>
        <taxon>Actinomycetes</taxon>
        <taxon>Mycobacteriales</taxon>
        <taxon>Nocardiaceae</taxon>
        <taxon>Nocardia</taxon>
    </lineage>
</organism>
<sequence>MKTKPGSRLRSQVDATEIIIVRAPAAEVELQCGGHPMIDAAQQPEPGLAPGSPADADIKLGKRYIVEGRTDLEFLVTKAGEYGIAVDGAAVVAKAAKPLPASD</sequence>
<dbReference type="EMBL" id="JBIAMT010000005">
    <property type="protein sequence ID" value="MFF0499863.1"/>
    <property type="molecule type" value="Genomic_DNA"/>
</dbReference>
<evidence type="ECO:0000313" key="2">
    <source>
        <dbReference type="Proteomes" id="UP001601442"/>
    </source>
</evidence>